<evidence type="ECO:0000256" key="3">
    <source>
        <dbReference type="SAM" id="MobiDB-lite"/>
    </source>
</evidence>
<name>A0A1G8ZZC9_9MICO</name>
<dbReference type="EMBL" id="FNFU01000003">
    <property type="protein sequence ID" value="SDK19974.1"/>
    <property type="molecule type" value="Genomic_DNA"/>
</dbReference>
<dbReference type="GO" id="GO:0008270">
    <property type="term" value="F:zinc ion binding"/>
    <property type="evidence" value="ECO:0007669"/>
    <property type="project" value="InterPro"/>
</dbReference>
<evidence type="ECO:0000256" key="2">
    <source>
        <dbReference type="ARBA" id="ARBA00022801"/>
    </source>
</evidence>
<accession>A0A1G8ZZC9</accession>
<protein>
    <submittedName>
        <fullName evidence="5">HIRAN domain-containing protein</fullName>
    </submittedName>
</protein>
<dbReference type="InterPro" id="IPR014905">
    <property type="entry name" value="HIRAN"/>
</dbReference>
<evidence type="ECO:0000313" key="6">
    <source>
        <dbReference type="Proteomes" id="UP000198701"/>
    </source>
</evidence>
<feature type="region of interest" description="Disordered" evidence="3">
    <location>
        <begin position="20"/>
        <end position="56"/>
    </location>
</feature>
<keyword evidence="2" id="KW-0378">Hydrolase</keyword>
<dbReference type="GO" id="GO:0003676">
    <property type="term" value="F:nucleic acid binding"/>
    <property type="evidence" value="ECO:0007669"/>
    <property type="project" value="InterPro"/>
</dbReference>
<sequence>MDYLLDAARRATGMFRLPKLSLPKRSRSAPTATSAPNRSIEPAPAPPDDRVAPVGTPGVSHYLPSEDWEELLVTDGDGLPTLYLQMHTGELRLTEPTTGKLVAVGNHHLRRMGIWTVDLGGVDARKTAVREGLLQPGSPVSLVREPDNAHDGNAIAVHAAAGRPVGYLNRRTAAGLSRLLDTGMRLEAISIAFDSVTAGRPGGVKVLAASPELVRHLLRKRPGAALIAPLDLAS</sequence>
<dbReference type="Proteomes" id="UP000198701">
    <property type="component" value="Unassembled WGS sequence"/>
</dbReference>
<gene>
    <name evidence="5" type="ORF">SAMN05216282_103269</name>
</gene>
<dbReference type="SMART" id="SM00910">
    <property type="entry name" value="HIRAN"/>
    <property type="match status" value="1"/>
</dbReference>
<keyword evidence="1" id="KW-0479">Metal-binding</keyword>
<proteinExistence type="predicted"/>
<evidence type="ECO:0000313" key="5">
    <source>
        <dbReference type="EMBL" id="SDK19974.1"/>
    </source>
</evidence>
<dbReference type="Pfam" id="PF08797">
    <property type="entry name" value="HIRAN"/>
    <property type="match status" value="1"/>
</dbReference>
<evidence type="ECO:0000259" key="4">
    <source>
        <dbReference type="SMART" id="SM00910"/>
    </source>
</evidence>
<organism evidence="5 6">
    <name type="scientific">Cryobacterium psychrotolerans</name>
    <dbReference type="NCBI Taxonomy" id="386301"/>
    <lineage>
        <taxon>Bacteria</taxon>
        <taxon>Bacillati</taxon>
        <taxon>Actinomycetota</taxon>
        <taxon>Actinomycetes</taxon>
        <taxon>Micrococcales</taxon>
        <taxon>Microbacteriaceae</taxon>
        <taxon>Cryobacterium</taxon>
    </lineage>
</organism>
<keyword evidence="6" id="KW-1185">Reference proteome</keyword>
<reference evidence="5 6" key="1">
    <citation type="submission" date="2016-10" db="EMBL/GenBank/DDBJ databases">
        <authorList>
            <person name="de Groot N.N."/>
        </authorList>
    </citation>
    <scope>NUCLEOTIDE SEQUENCE [LARGE SCALE GENOMIC DNA]</scope>
    <source>
        <strain evidence="5 6">CGMCC 1.5382</strain>
    </source>
</reference>
<dbReference type="AlphaFoldDB" id="A0A1G8ZZC9"/>
<feature type="compositionally biased region" description="Polar residues" evidence="3">
    <location>
        <begin position="28"/>
        <end position="37"/>
    </location>
</feature>
<evidence type="ECO:0000256" key="1">
    <source>
        <dbReference type="ARBA" id="ARBA00022723"/>
    </source>
</evidence>
<dbReference type="GO" id="GO:0016818">
    <property type="term" value="F:hydrolase activity, acting on acid anhydrides, in phosphorus-containing anhydrides"/>
    <property type="evidence" value="ECO:0007669"/>
    <property type="project" value="InterPro"/>
</dbReference>
<dbReference type="RefSeq" id="WP_198417086.1">
    <property type="nucleotide sequence ID" value="NZ_FNFU01000003.1"/>
</dbReference>
<feature type="domain" description="HIRAN" evidence="4">
    <location>
        <begin position="114"/>
        <end position="210"/>
    </location>
</feature>
<dbReference type="STRING" id="386301.SAMN05216282_103269"/>
<dbReference type="Gene3D" id="3.30.70.2330">
    <property type="match status" value="1"/>
</dbReference>